<dbReference type="SUPFAM" id="SSF56801">
    <property type="entry name" value="Acetyl-CoA synthetase-like"/>
    <property type="match status" value="1"/>
</dbReference>
<evidence type="ECO:0000259" key="2">
    <source>
        <dbReference type="Pfam" id="PF13193"/>
    </source>
</evidence>
<dbReference type="Proteomes" id="UP000054007">
    <property type="component" value="Unassembled WGS sequence"/>
</dbReference>
<proteinExistence type="predicted"/>
<dbReference type="OrthoDB" id="6509636at2759"/>
<dbReference type="GO" id="GO:0016405">
    <property type="term" value="F:CoA-ligase activity"/>
    <property type="evidence" value="ECO:0007669"/>
    <property type="project" value="TreeGrafter"/>
</dbReference>
<dbReference type="InterPro" id="IPR045851">
    <property type="entry name" value="AMP-bd_C_sf"/>
</dbReference>
<dbReference type="Pfam" id="PF00501">
    <property type="entry name" value="AMP-binding"/>
    <property type="match status" value="1"/>
</dbReference>
<dbReference type="InterPro" id="IPR000873">
    <property type="entry name" value="AMP-dep_synth/lig_dom"/>
</dbReference>
<accession>A0A0D7BQT9</accession>
<dbReference type="Gene3D" id="3.30.300.30">
    <property type="match status" value="1"/>
</dbReference>
<organism evidence="3 4">
    <name type="scientific">Cylindrobasidium torrendii FP15055 ss-10</name>
    <dbReference type="NCBI Taxonomy" id="1314674"/>
    <lineage>
        <taxon>Eukaryota</taxon>
        <taxon>Fungi</taxon>
        <taxon>Dikarya</taxon>
        <taxon>Basidiomycota</taxon>
        <taxon>Agaricomycotina</taxon>
        <taxon>Agaricomycetes</taxon>
        <taxon>Agaricomycetidae</taxon>
        <taxon>Agaricales</taxon>
        <taxon>Marasmiineae</taxon>
        <taxon>Physalacriaceae</taxon>
        <taxon>Cylindrobasidium</taxon>
    </lineage>
</organism>
<protein>
    <submittedName>
        <fullName evidence="3">Amp dependent CoA ligase</fullName>
    </submittedName>
</protein>
<dbReference type="Pfam" id="PF13193">
    <property type="entry name" value="AMP-binding_C"/>
    <property type="match status" value="1"/>
</dbReference>
<dbReference type="AlphaFoldDB" id="A0A0D7BQT9"/>
<feature type="domain" description="AMP-dependent synthetase/ligase" evidence="1">
    <location>
        <begin position="38"/>
        <end position="413"/>
    </location>
</feature>
<sequence>MNIFESPAGPIPDIPDDLIIPQFILDSQHPIRPKRPQGTPWLVADKSGKSLDLEEIQRRTNGLTLGLKEKYSVGDGDVVLFFCGNHIDYTVCMWAVHRLLGIVTPCNPVLTVPELVQHIKLSNATLFFVYDEFLPTVTAATAKLGISQDRIIVLSSQDTDKPRAPTGFVGLHDLIHHGLQSGGRIPEVKLKRGEAKTRIAFLSSSSGTTGPPKMVKISHYAFIADILLIAAHNQVSESSTRYTPGDACLAVLPFYHIYGLTLITHFNMFSGISVVVVPKFHFKDMLESIVRHKITSLMVVPPQVVLLVKDPIVKGYDLSSVKVVLCAAAPLPDELYEQLMELMPWIYIGQAYGATEVTGVATMCPVHHKRGRYAGVLSPGVSGRVVKVDGTDAGRNEEGELLIRTPAAASGYHNNDAATRETFSADGWIRSGDLVKIDDNDEIIVVDRLKEMIKVKGLQVAPAELEGCILDHPYAADACVVAAPHTYSGEVPVAFVVPTAAGRAVSANSFKSTIFDHIKTNKAPFKRLYHVEIVQSVPKTPSGKLLRRELRDAAKKFVKPESRL</sequence>
<evidence type="ECO:0000313" key="4">
    <source>
        <dbReference type="Proteomes" id="UP000054007"/>
    </source>
</evidence>
<dbReference type="InterPro" id="IPR042099">
    <property type="entry name" value="ANL_N_sf"/>
</dbReference>
<keyword evidence="3" id="KW-0436">Ligase</keyword>
<evidence type="ECO:0000259" key="1">
    <source>
        <dbReference type="Pfam" id="PF00501"/>
    </source>
</evidence>
<gene>
    <name evidence="3" type="ORF">CYLTODRAFT_418350</name>
</gene>
<dbReference type="EMBL" id="KN880448">
    <property type="protein sequence ID" value="KIY71971.1"/>
    <property type="molecule type" value="Genomic_DNA"/>
</dbReference>
<evidence type="ECO:0000313" key="3">
    <source>
        <dbReference type="EMBL" id="KIY71971.1"/>
    </source>
</evidence>
<keyword evidence="4" id="KW-1185">Reference proteome</keyword>
<dbReference type="PANTHER" id="PTHR24096:SF422">
    <property type="entry name" value="BCDNA.GH02901"/>
    <property type="match status" value="1"/>
</dbReference>
<dbReference type="Gene3D" id="3.40.50.12780">
    <property type="entry name" value="N-terminal domain of ligase-like"/>
    <property type="match status" value="1"/>
</dbReference>
<dbReference type="STRING" id="1314674.A0A0D7BQT9"/>
<dbReference type="InterPro" id="IPR025110">
    <property type="entry name" value="AMP-bd_C"/>
</dbReference>
<reference evidence="3 4" key="1">
    <citation type="journal article" date="2015" name="Fungal Genet. Biol.">
        <title>Evolution of novel wood decay mechanisms in Agaricales revealed by the genome sequences of Fistulina hepatica and Cylindrobasidium torrendii.</title>
        <authorList>
            <person name="Floudas D."/>
            <person name="Held B.W."/>
            <person name="Riley R."/>
            <person name="Nagy L.G."/>
            <person name="Koehler G."/>
            <person name="Ransdell A.S."/>
            <person name="Younus H."/>
            <person name="Chow J."/>
            <person name="Chiniquy J."/>
            <person name="Lipzen A."/>
            <person name="Tritt A."/>
            <person name="Sun H."/>
            <person name="Haridas S."/>
            <person name="LaButti K."/>
            <person name="Ohm R.A."/>
            <person name="Kues U."/>
            <person name="Blanchette R.A."/>
            <person name="Grigoriev I.V."/>
            <person name="Minto R.E."/>
            <person name="Hibbett D.S."/>
        </authorList>
    </citation>
    <scope>NUCLEOTIDE SEQUENCE [LARGE SCALE GENOMIC DNA]</scope>
    <source>
        <strain evidence="3 4">FP15055 ss-10</strain>
    </source>
</reference>
<name>A0A0D7BQT9_9AGAR</name>
<feature type="domain" description="AMP-binding enzyme C-terminal" evidence="2">
    <location>
        <begin position="464"/>
        <end position="544"/>
    </location>
</feature>
<dbReference type="PANTHER" id="PTHR24096">
    <property type="entry name" value="LONG-CHAIN-FATTY-ACID--COA LIGASE"/>
    <property type="match status" value="1"/>
</dbReference>